<dbReference type="Pfam" id="PF06580">
    <property type="entry name" value="His_kinase"/>
    <property type="match status" value="1"/>
</dbReference>
<feature type="domain" description="HAMP" evidence="7">
    <location>
        <begin position="307"/>
        <end position="359"/>
    </location>
</feature>
<dbReference type="Pfam" id="PF02518">
    <property type="entry name" value="HATPase_c"/>
    <property type="match status" value="1"/>
</dbReference>
<gene>
    <name evidence="8" type="ORF">EV209_2420</name>
</gene>
<dbReference type="Proteomes" id="UP000292927">
    <property type="component" value="Unassembled WGS sequence"/>
</dbReference>
<keyword evidence="6" id="KW-0472">Membrane</keyword>
<dbReference type="AlphaFoldDB" id="A0A4Q7P2P8"/>
<keyword evidence="3" id="KW-0808">Transferase</keyword>
<comment type="caution">
    <text evidence="8">The sequence shown here is derived from an EMBL/GenBank/DDBJ whole genome shotgun (WGS) entry which is preliminary data.</text>
</comment>
<dbReference type="GO" id="GO:0016020">
    <property type="term" value="C:membrane"/>
    <property type="evidence" value="ECO:0007669"/>
    <property type="project" value="UniProtKB-SubCell"/>
</dbReference>
<evidence type="ECO:0000256" key="2">
    <source>
        <dbReference type="ARBA" id="ARBA00022553"/>
    </source>
</evidence>
<dbReference type="CDD" id="cd06225">
    <property type="entry name" value="HAMP"/>
    <property type="match status" value="1"/>
</dbReference>
<feature type="coiled-coil region" evidence="5">
    <location>
        <begin position="344"/>
        <end position="374"/>
    </location>
</feature>
<dbReference type="Gene3D" id="3.30.565.10">
    <property type="entry name" value="Histidine kinase-like ATPase, C-terminal domain"/>
    <property type="match status" value="1"/>
</dbReference>
<reference evidence="8 9" key="1">
    <citation type="submission" date="2019-02" db="EMBL/GenBank/DDBJ databases">
        <title>Genomic Encyclopedia of Type Strains, Phase IV (KMG-IV): sequencing the most valuable type-strain genomes for metagenomic binning, comparative biology and taxonomic classification.</title>
        <authorList>
            <person name="Goeker M."/>
        </authorList>
    </citation>
    <scope>NUCLEOTIDE SEQUENCE [LARGE SCALE GENOMIC DNA]</scope>
    <source>
        <strain evidence="8 9">DSM 29486</strain>
    </source>
</reference>
<keyword evidence="6" id="KW-0812">Transmembrane</keyword>
<evidence type="ECO:0000256" key="5">
    <source>
        <dbReference type="SAM" id="Coils"/>
    </source>
</evidence>
<keyword evidence="9" id="KW-1185">Reference proteome</keyword>
<dbReference type="EMBL" id="SGXF01000005">
    <property type="protein sequence ID" value="RZS94054.1"/>
    <property type="molecule type" value="Genomic_DNA"/>
</dbReference>
<dbReference type="InterPro" id="IPR003660">
    <property type="entry name" value="HAMP_dom"/>
</dbReference>
<dbReference type="PANTHER" id="PTHR34220:SF7">
    <property type="entry name" value="SENSOR HISTIDINE KINASE YPDA"/>
    <property type="match status" value="1"/>
</dbReference>
<keyword evidence="6" id="KW-1133">Transmembrane helix</keyword>
<feature type="transmembrane region" description="Helical" evidence="6">
    <location>
        <begin position="12"/>
        <end position="36"/>
    </location>
</feature>
<evidence type="ECO:0000313" key="9">
    <source>
        <dbReference type="Proteomes" id="UP000292927"/>
    </source>
</evidence>
<keyword evidence="2" id="KW-0597">Phosphoprotein</keyword>
<evidence type="ECO:0000256" key="6">
    <source>
        <dbReference type="SAM" id="Phobius"/>
    </source>
</evidence>
<dbReference type="SUPFAM" id="SSF55874">
    <property type="entry name" value="ATPase domain of HSP90 chaperone/DNA topoisomerase II/histidine kinase"/>
    <property type="match status" value="1"/>
</dbReference>
<name>A0A4Q7P2P8_9FIRM</name>
<dbReference type="InterPro" id="IPR050640">
    <property type="entry name" value="Bact_2-comp_sensor_kinase"/>
</dbReference>
<dbReference type="Pfam" id="PF00672">
    <property type="entry name" value="HAMP"/>
    <property type="match status" value="1"/>
</dbReference>
<dbReference type="InterPro" id="IPR036890">
    <property type="entry name" value="HATPase_C_sf"/>
</dbReference>
<proteinExistence type="predicted"/>
<evidence type="ECO:0000259" key="7">
    <source>
        <dbReference type="PROSITE" id="PS50885"/>
    </source>
</evidence>
<dbReference type="PROSITE" id="PS50885">
    <property type="entry name" value="HAMP"/>
    <property type="match status" value="1"/>
</dbReference>
<dbReference type="InterPro" id="IPR003594">
    <property type="entry name" value="HATPase_dom"/>
</dbReference>
<dbReference type="Gene3D" id="6.10.340.10">
    <property type="match status" value="1"/>
</dbReference>
<evidence type="ECO:0000256" key="4">
    <source>
        <dbReference type="ARBA" id="ARBA00022777"/>
    </source>
</evidence>
<keyword evidence="5" id="KW-0175">Coiled coil</keyword>
<evidence type="ECO:0000313" key="8">
    <source>
        <dbReference type="EMBL" id="RZS94054.1"/>
    </source>
</evidence>
<dbReference type="OrthoDB" id="9809348at2"/>
<accession>A0A4Q7P2P8</accession>
<evidence type="ECO:0000256" key="1">
    <source>
        <dbReference type="ARBA" id="ARBA00004370"/>
    </source>
</evidence>
<comment type="subcellular location">
    <subcellularLocation>
        <location evidence="1">Membrane</location>
    </subcellularLocation>
</comment>
<dbReference type="SMART" id="SM00304">
    <property type="entry name" value="HAMP"/>
    <property type="match status" value="1"/>
</dbReference>
<dbReference type="PANTHER" id="PTHR34220">
    <property type="entry name" value="SENSOR HISTIDINE KINASE YPDA"/>
    <property type="match status" value="1"/>
</dbReference>
<dbReference type="InterPro" id="IPR010559">
    <property type="entry name" value="Sig_transdc_His_kin_internal"/>
</dbReference>
<sequence>MKNKIKKPITRRFFFYIVFLIVLSNVLLSLIISAIFRNSMGRQATEASISLLQRNLENVNEYLKGIDDIANSLIYNQDLIDLVKRKENTLADRDLLNSIFSIFYQSRNDLKLIIYKESEPDKAYSIYSGSGLAETGDFHRSEWYRKISQSSQNRIMVSNQVSAYTDGERNEFAHVMIYKIKDRYSDSCIGYLRVDIDLQNLKKYFISDYENIDGTSIYDGEGNLLFQDKMVVKIPWGTALGETGVYLHQDSSYITVYGNVSDIGWKMAFCVDKEKIFRDLDYIMVVLVGILLFVILITSLCSGRLFSIVTDNFKRLVAGMESVKQGNLDTQVEIVRDDEVGVLIDEFNGTVRTLNKLMEEVEKKQILLKEVEIKALQQQINPHFIFNILETIMGLASEGLDDKVITVCQGMSSMLRYNISFQNSTRLENEIVQMKNYIKLMQIRFENRFEVFCDIDERCLNAEFVKFTLQPLVENSISHGLSECVSGGLIRILIQRQEDMVAISIYDNGSGIEEGRLEEINRKIHETIENPLEYVEQYNGLGLMNVNLRLRMHFKEQYHIEIFSKDRKGTCIYIKIPYIEV</sequence>
<dbReference type="GO" id="GO:0000155">
    <property type="term" value="F:phosphorelay sensor kinase activity"/>
    <property type="evidence" value="ECO:0007669"/>
    <property type="project" value="InterPro"/>
</dbReference>
<evidence type="ECO:0000256" key="3">
    <source>
        <dbReference type="ARBA" id="ARBA00022679"/>
    </source>
</evidence>
<dbReference type="SUPFAM" id="SSF158472">
    <property type="entry name" value="HAMP domain-like"/>
    <property type="match status" value="1"/>
</dbReference>
<feature type="transmembrane region" description="Helical" evidence="6">
    <location>
        <begin position="282"/>
        <end position="306"/>
    </location>
</feature>
<dbReference type="RefSeq" id="WP_130435690.1">
    <property type="nucleotide sequence ID" value="NZ_SGXF01000005.1"/>
</dbReference>
<protein>
    <submittedName>
        <fullName evidence="8">Histidine kinase/DNA gyrase B/HSP90-like ATPase</fullName>
    </submittedName>
</protein>
<organism evidence="8 9">
    <name type="scientific">Cuneatibacter caecimuris</name>
    <dbReference type="NCBI Taxonomy" id="1796618"/>
    <lineage>
        <taxon>Bacteria</taxon>
        <taxon>Bacillati</taxon>
        <taxon>Bacillota</taxon>
        <taxon>Clostridia</taxon>
        <taxon>Lachnospirales</taxon>
        <taxon>Lachnospiraceae</taxon>
        <taxon>Cuneatibacter</taxon>
    </lineage>
</organism>
<keyword evidence="4 8" id="KW-0418">Kinase</keyword>